<protein>
    <submittedName>
        <fullName evidence="5 6">Uncharacterized protein</fullName>
    </submittedName>
</protein>
<keyword evidence="7" id="KW-1185">Reference proteome</keyword>
<dbReference type="SUPFAM" id="SSF48403">
    <property type="entry name" value="Ankyrin repeat"/>
    <property type="match status" value="1"/>
</dbReference>
<dbReference type="Pfam" id="PF12796">
    <property type="entry name" value="Ank_2"/>
    <property type="match status" value="1"/>
</dbReference>
<name>J3P528_GAET3</name>
<dbReference type="Gene3D" id="1.25.40.20">
    <property type="entry name" value="Ankyrin repeat-containing domain"/>
    <property type="match status" value="1"/>
</dbReference>
<reference evidence="7" key="1">
    <citation type="submission" date="2010-07" db="EMBL/GenBank/DDBJ databases">
        <title>The genome sequence of Gaeumannomyces graminis var. tritici strain R3-111a-1.</title>
        <authorList>
            <consortium name="The Broad Institute Genome Sequencing Platform"/>
            <person name="Ma L.-J."/>
            <person name="Dead R."/>
            <person name="Young S."/>
            <person name="Zeng Q."/>
            <person name="Koehrsen M."/>
            <person name="Alvarado L."/>
            <person name="Berlin A."/>
            <person name="Chapman S.B."/>
            <person name="Chen Z."/>
            <person name="Freedman E."/>
            <person name="Gellesch M."/>
            <person name="Goldberg J."/>
            <person name="Griggs A."/>
            <person name="Gujja S."/>
            <person name="Heilman E.R."/>
            <person name="Heiman D."/>
            <person name="Hepburn T."/>
            <person name="Howarth C."/>
            <person name="Jen D."/>
            <person name="Larson L."/>
            <person name="Mehta T."/>
            <person name="Neiman D."/>
            <person name="Pearson M."/>
            <person name="Roberts A."/>
            <person name="Saif S."/>
            <person name="Shea T."/>
            <person name="Shenoy N."/>
            <person name="Sisk P."/>
            <person name="Stolte C."/>
            <person name="Sykes S."/>
            <person name="Walk T."/>
            <person name="White J."/>
            <person name="Yandava C."/>
            <person name="Haas B."/>
            <person name="Nusbaum C."/>
            <person name="Birren B."/>
        </authorList>
    </citation>
    <scope>NUCLEOTIDE SEQUENCE [LARGE SCALE GENOMIC DNA]</scope>
    <source>
        <strain evidence="7">R3-111a-1</strain>
    </source>
</reference>
<dbReference type="HOGENOM" id="CLU_010556_0_0_1"/>
<reference evidence="6" key="4">
    <citation type="journal article" date="2015" name="G3 (Bethesda)">
        <title>Genome sequences of three phytopathogenic species of the Magnaporthaceae family of fungi.</title>
        <authorList>
            <person name="Okagaki L.H."/>
            <person name="Nunes C.C."/>
            <person name="Sailsbery J."/>
            <person name="Clay B."/>
            <person name="Brown D."/>
            <person name="John T."/>
            <person name="Oh Y."/>
            <person name="Young N."/>
            <person name="Fitzgerald M."/>
            <person name="Haas B.J."/>
            <person name="Zeng Q."/>
            <person name="Young S."/>
            <person name="Adiconis X."/>
            <person name="Fan L."/>
            <person name="Levin J.Z."/>
            <person name="Mitchell T.K."/>
            <person name="Okubara P.A."/>
            <person name="Farman M.L."/>
            <person name="Kohn L.M."/>
            <person name="Birren B."/>
            <person name="Ma L.-J."/>
            <person name="Dean R.A."/>
        </authorList>
    </citation>
    <scope>NUCLEOTIDE SEQUENCE</scope>
    <source>
        <strain evidence="6">R3-111a-1</strain>
    </source>
</reference>
<feature type="repeat" description="ANK" evidence="3">
    <location>
        <begin position="621"/>
        <end position="653"/>
    </location>
</feature>
<dbReference type="InterPro" id="IPR036770">
    <property type="entry name" value="Ankyrin_rpt-contain_sf"/>
</dbReference>
<dbReference type="STRING" id="644352.J3P528"/>
<evidence type="ECO:0000313" key="5">
    <source>
        <dbReference type="EMBL" id="EJT74776.1"/>
    </source>
</evidence>
<dbReference type="SMART" id="SM00248">
    <property type="entry name" value="ANK"/>
    <property type="match status" value="5"/>
</dbReference>
<dbReference type="VEuPathDB" id="FungiDB:GGTG_08614"/>
<feature type="region of interest" description="Disordered" evidence="4">
    <location>
        <begin position="199"/>
        <end position="232"/>
    </location>
</feature>
<feature type="repeat" description="ANK" evidence="3">
    <location>
        <begin position="480"/>
        <end position="512"/>
    </location>
</feature>
<proteinExistence type="predicted"/>
<dbReference type="PANTHER" id="PTHR24189">
    <property type="entry name" value="MYOTROPHIN"/>
    <property type="match status" value="1"/>
</dbReference>
<reference evidence="5" key="2">
    <citation type="submission" date="2010-07" db="EMBL/GenBank/DDBJ databases">
        <authorList>
            <consortium name="The Broad Institute Genome Sequencing Platform"/>
            <consortium name="Broad Institute Genome Sequencing Center for Infectious Disease"/>
            <person name="Ma L.-J."/>
            <person name="Dead R."/>
            <person name="Young S."/>
            <person name="Zeng Q."/>
            <person name="Koehrsen M."/>
            <person name="Alvarado L."/>
            <person name="Berlin A."/>
            <person name="Chapman S.B."/>
            <person name="Chen Z."/>
            <person name="Freedman E."/>
            <person name="Gellesch M."/>
            <person name="Goldberg J."/>
            <person name="Griggs A."/>
            <person name="Gujja S."/>
            <person name="Heilman E.R."/>
            <person name="Heiman D."/>
            <person name="Hepburn T."/>
            <person name="Howarth C."/>
            <person name="Jen D."/>
            <person name="Larson L."/>
            <person name="Mehta T."/>
            <person name="Neiman D."/>
            <person name="Pearson M."/>
            <person name="Roberts A."/>
            <person name="Saif S."/>
            <person name="Shea T."/>
            <person name="Shenoy N."/>
            <person name="Sisk P."/>
            <person name="Stolte C."/>
            <person name="Sykes S."/>
            <person name="Walk T."/>
            <person name="White J."/>
            <person name="Yandava C."/>
            <person name="Haas B."/>
            <person name="Nusbaum C."/>
            <person name="Birren B."/>
        </authorList>
    </citation>
    <scope>NUCLEOTIDE SEQUENCE</scope>
    <source>
        <strain evidence="5">R3-111a-1</strain>
    </source>
</reference>
<dbReference type="PROSITE" id="PS50297">
    <property type="entry name" value="ANK_REP_REGION"/>
    <property type="match status" value="3"/>
</dbReference>
<keyword evidence="2 3" id="KW-0040">ANK repeat</keyword>
<gene>
    <name evidence="6" type="primary">20349072</name>
    <name evidence="5" type="ORF">GGTG_08614</name>
</gene>
<evidence type="ECO:0000256" key="4">
    <source>
        <dbReference type="SAM" id="MobiDB-lite"/>
    </source>
</evidence>
<evidence type="ECO:0000256" key="1">
    <source>
        <dbReference type="ARBA" id="ARBA00022737"/>
    </source>
</evidence>
<dbReference type="Proteomes" id="UP000006039">
    <property type="component" value="Unassembled WGS sequence"/>
</dbReference>
<evidence type="ECO:0000256" key="3">
    <source>
        <dbReference type="PROSITE-ProRule" id="PRU00023"/>
    </source>
</evidence>
<dbReference type="InterPro" id="IPR050745">
    <property type="entry name" value="Multifunctional_regulatory"/>
</dbReference>
<dbReference type="Pfam" id="PF00023">
    <property type="entry name" value="Ank"/>
    <property type="match status" value="1"/>
</dbReference>
<dbReference type="EMBL" id="GL385398">
    <property type="protein sequence ID" value="EJT74776.1"/>
    <property type="molecule type" value="Genomic_DNA"/>
</dbReference>
<reference evidence="5" key="3">
    <citation type="submission" date="2010-09" db="EMBL/GenBank/DDBJ databases">
        <title>Annotation of Gaeumannomyces graminis var. tritici R3-111a-1.</title>
        <authorList>
            <consortium name="The Broad Institute Genome Sequencing Platform"/>
            <person name="Ma L.-J."/>
            <person name="Dead R."/>
            <person name="Young S.K."/>
            <person name="Zeng Q."/>
            <person name="Gargeya S."/>
            <person name="Fitzgerald M."/>
            <person name="Haas B."/>
            <person name="Abouelleil A."/>
            <person name="Alvarado L."/>
            <person name="Arachchi H.M."/>
            <person name="Berlin A."/>
            <person name="Brown A."/>
            <person name="Chapman S.B."/>
            <person name="Chen Z."/>
            <person name="Dunbar C."/>
            <person name="Freedman E."/>
            <person name="Gearin G."/>
            <person name="Gellesch M."/>
            <person name="Goldberg J."/>
            <person name="Griggs A."/>
            <person name="Gujja S."/>
            <person name="Heiman D."/>
            <person name="Howarth C."/>
            <person name="Larson L."/>
            <person name="Lui A."/>
            <person name="MacDonald P.J.P."/>
            <person name="Mehta T."/>
            <person name="Montmayeur A."/>
            <person name="Murphy C."/>
            <person name="Neiman D."/>
            <person name="Pearson M."/>
            <person name="Priest M."/>
            <person name="Roberts A."/>
            <person name="Saif S."/>
            <person name="Shea T."/>
            <person name="Shenoy N."/>
            <person name="Sisk P."/>
            <person name="Stolte C."/>
            <person name="Sykes S."/>
            <person name="Yandava C."/>
            <person name="Wortman J."/>
            <person name="Nusbaum C."/>
            <person name="Birren B."/>
        </authorList>
    </citation>
    <scope>NUCLEOTIDE SEQUENCE</scope>
    <source>
        <strain evidence="5">R3-111a-1</strain>
    </source>
</reference>
<organism evidence="5">
    <name type="scientific">Gaeumannomyces tritici (strain R3-111a-1)</name>
    <name type="common">Wheat and barley take-all root rot fungus</name>
    <name type="synonym">Gaeumannomyces graminis var. tritici</name>
    <dbReference type="NCBI Taxonomy" id="644352"/>
    <lineage>
        <taxon>Eukaryota</taxon>
        <taxon>Fungi</taxon>
        <taxon>Dikarya</taxon>
        <taxon>Ascomycota</taxon>
        <taxon>Pezizomycotina</taxon>
        <taxon>Sordariomycetes</taxon>
        <taxon>Sordariomycetidae</taxon>
        <taxon>Magnaporthales</taxon>
        <taxon>Magnaporthaceae</taxon>
        <taxon>Gaeumannomyces</taxon>
    </lineage>
</organism>
<dbReference type="GeneID" id="20349072"/>
<dbReference type="EnsemblFungi" id="EJT74776">
    <property type="protein sequence ID" value="EJT74776"/>
    <property type="gene ID" value="GGTG_08614"/>
</dbReference>
<feature type="repeat" description="ANK" evidence="3">
    <location>
        <begin position="514"/>
        <end position="546"/>
    </location>
</feature>
<dbReference type="PANTHER" id="PTHR24189:SF50">
    <property type="entry name" value="ANKYRIN REPEAT AND SOCS BOX PROTEIN 2"/>
    <property type="match status" value="1"/>
</dbReference>
<dbReference type="eggNOG" id="KOG4177">
    <property type="taxonomic scope" value="Eukaryota"/>
</dbReference>
<dbReference type="RefSeq" id="XP_009224720.1">
    <property type="nucleotide sequence ID" value="XM_009226456.1"/>
</dbReference>
<sequence length="849" mass="93910">MDPLSIATAVVTFVEVAGSVGKGIRLLRSVARSDVEFCDLVNELEMLHSFMEQVVQTASDLSKSGTGAPATSLQRLEQLLFELSRTAEQLDVLAEDLMAASRPNKKGTKKVPVIQWQRHKGRALALRAQCRRSREDICAFLGILEPSLNAVNHARMMIRIEALSSSTTESIKQTTEDATRHVLGRIDNFEATIRSAIQATSTPFHGRPPSGGTARGQPSPRRHERPVDREGSNLTSVHAILEQRCPAGCGCQCHILSQLNTPTWLRYAIGGCLLRYNAIPIFDRRPCNAAQCLAGPERSMRITVNFPRWLLRRAIQYTASWDPIDTGARTSLSIPRVVSTSSAVLAINYENIEWLRLAFQEKRYLPTDVDEFDGEPLLSLMLRRCVLVFEVLSPLITERALAVCDADGRSVADLAQECLWASKYRLPSTANILKSLLKLGADHLTYSPSPIRDSILGNSGISVKQALVMNPGSLNSLDNHGCSPLHWAVHRFDTAATLLLLQNGADPNLTERSEGKTTLHIACHKGFLAGASLLLQHGANINAKDKEGRSPLSASLHCPDMVRLLLRHGADPGPAKGRRATIWSPVHHLSDYPRLLATKALSTVLSSLVDAGANLESRASLGNTPLLYAALRGKLGVVKALAKCGARIDAINDYGHTILAMTAKYASSPSQIQFLRDCIDLQLDPDARGMAGMSLLDIIHDRISRAAYLDNTFAQRPLSHRGIWLLSALVVELRERNWANGRFLETRDQLPRDGSHRELKMWIGREYLRMQYQPGFADQTWDKLAYPKSWYYYQDYPLDRRVLWYEAAASEGTVFRSLFGEGQAGGDERVEGASDSEGEDEFFDAMDVH</sequence>
<dbReference type="PROSITE" id="PS50088">
    <property type="entry name" value="ANK_REPEAT"/>
    <property type="match status" value="3"/>
</dbReference>
<accession>J3P528</accession>
<evidence type="ECO:0000313" key="6">
    <source>
        <dbReference type="EnsemblFungi" id="EJT74776"/>
    </source>
</evidence>
<dbReference type="AlphaFoldDB" id="J3P528"/>
<dbReference type="OrthoDB" id="341259at2759"/>
<dbReference type="InterPro" id="IPR002110">
    <property type="entry name" value="Ankyrin_rpt"/>
</dbReference>
<feature type="region of interest" description="Disordered" evidence="4">
    <location>
        <begin position="825"/>
        <end position="849"/>
    </location>
</feature>
<feature type="compositionally biased region" description="Acidic residues" evidence="4">
    <location>
        <begin position="834"/>
        <end position="849"/>
    </location>
</feature>
<reference evidence="6" key="5">
    <citation type="submission" date="2018-04" db="UniProtKB">
        <authorList>
            <consortium name="EnsemblFungi"/>
        </authorList>
    </citation>
    <scope>IDENTIFICATION</scope>
    <source>
        <strain evidence="6">R3-111a-1</strain>
    </source>
</reference>
<evidence type="ECO:0000313" key="7">
    <source>
        <dbReference type="Proteomes" id="UP000006039"/>
    </source>
</evidence>
<evidence type="ECO:0000256" key="2">
    <source>
        <dbReference type="ARBA" id="ARBA00023043"/>
    </source>
</evidence>
<keyword evidence="1" id="KW-0677">Repeat</keyword>